<dbReference type="PANTHER" id="PTHR34875:SF6">
    <property type="entry name" value="UPF0237 PROTEIN MJ1558"/>
    <property type="match status" value="1"/>
</dbReference>
<evidence type="ECO:0000256" key="1">
    <source>
        <dbReference type="PIRNR" id="PIRNR028103"/>
    </source>
</evidence>
<dbReference type="OrthoDB" id="5814370at2"/>
<proteinExistence type="predicted"/>
<dbReference type="Proteomes" id="UP000236721">
    <property type="component" value="Unassembled WGS sequence"/>
</dbReference>
<dbReference type="InterPro" id="IPR045865">
    <property type="entry name" value="ACT-like_dom_sf"/>
</dbReference>
<dbReference type="InterPro" id="IPR016867">
    <property type="entry name" value="GcvR"/>
</dbReference>
<dbReference type="GO" id="GO:0005737">
    <property type="term" value="C:cytoplasm"/>
    <property type="evidence" value="ECO:0007669"/>
    <property type="project" value="UniProtKB-SubCell"/>
</dbReference>
<dbReference type="PANTHER" id="PTHR34875">
    <property type="entry name" value="UPF0237 PROTEIN MJ1558"/>
    <property type="match status" value="1"/>
</dbReference>
<dbReference type="AlphaFoldDB" id="A0A1H5Y1D4"/>
<keyword evidence="1" id="KW-0963">Cytoplasm</keyword>
<dbReference type="SUPFAM" id="SSF55021">
    <property type="entry name" value="ACT-like"/>
    <property type="match status" value="1"/>
</dbReference>
<dbReference type="GO" id="GO:0006355">
    <property type="term" value="P:regulation of DNA-templated transcription"/>
    <property type="evidence" value="ECO:0007669"/>
    <property type="project" value="UniProtKB-UniRule"/>
</dbReference>
<dbReference type="EMBL" id="FNVG01000008">
    <property type="protein sequence ID" value="SEG17346.1"/>
    <property type="molecule type" value="Genomic_DNA"/>
</dbReference>
<reference evidence="3" key="1">
    <citation type="submission" date="2016-10" db="EMBL/GenBank/DDBJ databases">
        <authorList>
            <person name="Varghese N."/>
            <person name="Submissions S."/>
        </authorList>
    </citation>
    <scope>NUCLEOTIDE SEQUENCE [LARGE SCALE GENOMIC DNA]</scope>
    <source>
        <strain evidence="3">CGMCC 1.7062</strain>
    </source>
</reference>
<dbReference type="PIRSF" id="PIRSF028103">
    <property type="entry name" value="GcvR"/>
    <property type="match status" value="1"/>
</dbReference>
<evidence type="ECO:0000313" key="2">
    <source>
        <dbReference type="EMBL" id="SEG17346.1"/>
    </source>
</evidence>
<keyword evidence="1" id="KW-0804">Transcription</keyword>
<accession>A0A1H5Y1D4</accession>
<dbReference type="RefSeq" id="WP_103880204.1">
    <property type="nucleotide sequence ID" value="NZ_FNVG01000008.1"/>
</dbReference>
<keyword evidence="3" id="KW-1185">Reference proteome</keyword>
<evidence type="ECO:0000313" key="3">
    <source>
        <dbReference type="Proteomes" id="UP000236721"/>
    </source>
</evidence>
<dbReference type="Gene3D" id="3.30.70.260">
    <property type="match status" value="1"/>
</dbReference>
<comment type="subcellular location">
    <subcellularLocation>
        <location evidence="1">Cytoplasm</location>
    </subcellularLocation>
</comment>
<protein>
    <recommendedName>
        <fullName evidence="1">Glycine cleavage system transcriptional repressor</fullName>
    </recommendedName>
</protein>
<organism evidence="2 3">
    <name type="scientific">Vibrio hangzhouensis</name>
    <dbReference type="NCBI Taxonomy" id="462991"/>
    <lineage>
        <taxon>Bacteria</taxon>
        <taxon>Pseudomonadati</taxon>
        <taxon>Pseudomonadota</taxon>
        <taxon>Gammaproteobacteria</taxon>
        <taxon>Vibrionales</taxon>
        <taxon>Vibrionaceae</taxon>
        <taxon>Vibrio</taxon>
    </lineage>
</organism>
<sequence>MSSSTFIVNFVGQATPATIKNLASVTHENGGKWLVSKVNFIEDNVAAVIKIELPTQNAQAVKDAFTGQPDLLVQITDTDQHKHENEEIFQLRLDANDRAGIVNEITQFLDGQDIRILDMDCHRVFIAGGGGIGSSLFTANMALKIPPAMKIEDVANELEALSEDTRVILES</sequence>
<dbReference type="InterPro" id="IPR050990">
    <property type="entry name" value="UPF0237/GcvR_regulator"/>
</dbReference>
<name>A0A1H5Y1D4_9VIBR</name>
<keyword evidence="1" id="KW-0678">Repressor</keyword>
<gene>
    <name evidence="2" type="ORF">SAMN04488244_10867</name>
</gene>